<keyword evidence="1" id="KW-1133">Transmembrane helix</keyword>
<proteinExistence type="predicted"/>
<reference evidence="2" key="2">
    <citation type="journal article" date="2015" name="Fish Shellfish Immunol.">
        <title>Early steps in the European eel (Anguilla anguilla)-Vibrio vulnificus interaction in the gills: Role of the RtxA13 toxin.</title>
        <authorList>
            <person name="Callol A."/>
            <person name="Pajuelo D."/>
            <person name="Ebbesson L."/>
            <person name="Teles M."/>
            <person name="MacKenzie S."/>
            <person name="Amaro C."/>
        </authorList>
    </citation>
    <scope>NUCLEOTIDE SEQUENCE</scope>
</reference>
<organism evidence="2">
    <name type="scientific">Anguilla anguilla</name>
    <name type="common">European freshwater eel</name>
    <name type="synonym">Muraena anguilla</name>
    <dbReference type="NCBI Taxonomy" id="7936"/>
    <lineage>
        <taxon>Eukaryota</taxon>
        <taxon>Metazoa</taxon>
        <taxon>Chordata</taxon>
        <taxon>Craniata</taxon>
        <taxon>Vertebrata</taxon>
        <taxon>Euteleostomi</taxon>
        <taxon>Actinopterygii</taxon>
        <taxon>Neopterygii</taxon>
        <taxon>Teleostei</taxon>
        <taxon>Anguilliformes</taxon>
        <taxon>Anguillidae</taxon>
        <taxon>Anguilla</taxon>
    </lineage>
</organism>
<evidence type="ECO:0000256" key="1">
    <source>
        <dbReference type="SAM" id="Phobius"/>
    </source>
</evidence>
<dbReference type="AlphaFoldDB" id="A0A0E9XUL3"/>
<accession>A0A0E9XUL3</accession>
<feature type="transmembrane region" description="Helical" evidence="1">
    <location>
        <begin position="12"/>
        <end position="29"/>
    </location>
</feature>
<dbReference type="EMBL" id="GBXM01002466">
    <property type="protein sequence ID" value="JAI06112.1"/>
    <property type="molecule type" value="Transcribed_RNA"/>
</dbReference>
<protein>
    <submittedName>
        <fullName evidence="2">Uncharacterized protein</fullName>
    </submittedName>
</protein>
<keyword evidence="1" id="KW-0472">Membrane</keyword>
<sequence>MKNFNSEYVVHYYFPPADVTMMMTLYCLFTH</sequence>
<name>A0A0E9XUL3_ANGAN</name>
<reference evidence="2" key="1">
    <citation type="submission" date="2014-11" db="EMBL/GenBank/DDBJ databases">
        <authorList>
            <person name="Amaro Gonzalez C."/>
        </authorList>
    </citation>
    <scope>NUCLEOTIDE SEQUENCE</scope>
</reference>
<keyword evidence="1" id="KW-0812">Transmembrane</keyword>
<evidence type="ECO:0000313" key="2">
    <source>
        <dbReference type="EMBL" id="JAI06112.1"/>
    </source>
</evidence>